<keyword evidence="1" id="KW-0418">Kinase</keyword>
<organism evidence="1">
    <name type="scientific">Prunus dulcis</name>
    <name type="common">Almond</name>
    <name type="synonym">Amygdalus dulcis</name>
    <dbReference type="NCBI Taxonomy" id="3755"/>
    <lineage>
        <taxon>Eukaryota</taxon>
        <taxon>Viridiplantae</taxon>
        <taxon>Streptophyta</taxon>
        <taxon>Embryophyta</taxon>
        <taxon>Tracheophyta</taxon>
        <taxon>Spermatophyta</taxon>
        <taxon>Magnoliopsida</taxon>
        <taxon>eudicotyledons</taxon>
        <taxon>Gunneridae</taxon>
        <taxon>Pentapetalae</taxon>
        <taxon>rosids</taxon>
        <taxon>fabids</taxon>
        <taxon>Rosales</taxon>
        <taxon>Rosaceae</taxon>
        <taxon>Amygdaloideae</taxon>
        <taxon>Amygdaleae</taxon>
        <taxon>Prunus</taxon>
    </lineage>
</organism>
<protein>
    <submittedName>
        <fullName evidence="1">Phosphofructokinase 5</fullName>
    </submittedName>
</protein>
<dbReference type="GO" id="GO:0003872">
    <property type="term" value="F:6-phosphofructokinase activity"/>
    <property type="evidence" value="ECO:0007669"/>
    <property type="project" value="InterPro"/>
</dbReference>
<keyword evidence="1" id="KW-0808">Transferase</keyword>
<dbReference type="EMBL" id="AP019304">
    <property type="protein sequence ID" value="BBH10344.1"/>
    <property type="molecule type" value="Genomic_DNA"/>
</dbReference>
<proteinExistence type="predicted"/>
<sequence length="59" mass="6847">IRDDDFRPAIWGQPCRKRRLRVAVKIIDNDVLIMDKTSGFDTAVEEAQWASRIIGYLRA</sequence>
<accession>A0A4Y1S0T9</accession>
<name>A0A4Y1S0T9_PRUDU</name>
<gene>
    <name evidence="1" type="ORF">Prudu_023108</name>
</gene>
<dbReference type="SUPFAM" id="SSF53784">
    <property type="entry name" value="Phosphofructokinase"/>
    <property type="match status" value="1"/>
</dbReference>
<feature type="non-terminal residue" evidence="1">
    <location>
        <position position="1"/>
    </location>
</feature>
<dbReference type="AlphaFoldDB" id="A0A4Y1S0T9"/>
<evidence type="ECO:0000313" key="1">
    <source>
        <dbReference type="EMBL" id="BBH10344.1"/>
    </source>
</evidence>
<reference evidence="1" key="1">
    <citation type="journal article" date="2019" name="Science">
        <title>Mutation of a bHLH transcription factor allowed almond domestication.</title>
        <authorList>
            <person name="Sanchez-Perez R."/>
            <person name="Pavan S."/>
            <person name="Mazzeo R."/>
            <person name="Moldovan C."/>
            <person name="Aiese Cigliano R."/>
            <person name="Del Cueto J."/>
            <person name="Ricciardi F."/>
            <person name="Lotti C."/>
            <person name="Ricciardi L."/>
            <person name="Dicenta F."/>
            <person name="Lopez-Marques R.L."/>
            <person name="Lindberg Moller B."/>
        </authorList>
    </citation>
    <scope>NUCLEOTIDE SEQUENCE</scope>
</reference>
<dbReference type="InterPro" id="IPR035966">
    <property type="entry name" value="PKF_sf"/>
</dbReference>